<sequence>MKYFYTWYKELEILFVKLPKVFGLLEFIVVDITIGIISLGRILICPVVFNDIIEKLTRQYL</sequence>
<keyword evidence="3" id="KW-1185">Reference proteome</keyword>
<keyword evidence="1" id="KW-1133">Transmembrane helix</keyword>
<evidence type="ECO:0000313" key="3">
    <source>
        <dbReference type="Proteomes" id="UP000193944"/>
    </source>
</evidence>
<accession>A0A1Y1XNZ7</accession>
<keyword evidence="1" id="KW-0812">Transmembrane</keyword>
<evidence type="ECO:0000256" key="1">
    <source>
        <dbReference type="SAM" id="Phobius"/>
    </source>
</evidence>
<feature type="transmembrane region" description="Helical" evidence="1">
    <location>
        <begin position="21"/>
        <end position="44"/>
    </location>
</feature>
<comment type="caution">
    <text evidence="2">The sequence shown here is derived from an EMBL/GenBank/DDBJ whole genome shotgun (WGS) entry which is preliminary data.</text>
</comment>
<evidence type="ECO:0000313" key="2">
    <source>
        <dbReference type="EMBL" id="ORX87451.1"/>
    </source>
</evidence>
<dbReference type="EMBL" id="MCFG01000008">
    <property type="protein sequence ID" value="ORX87451.1"/>
    <property type="molecule type" value="Genomic_DNA"/>
</dbReference>
<reference evidence="2 3" key="2">
    <citation type="submission" date="2016-08" db="EMBL/GenBank/DDBJ databases">
        <title>Pervasive Adenine N6-methylation of Active Genes in Fungi.</title>
        <authorList>
            <consortium name="DOE Joint Genome Institute"/>
            <person name="Mondo S.J."/>
            <person name="Dannebaum R.O."/>
            <person name="Kuo R.C."/>
            <person name="Labutti K."/>
            <person name="Haridas S."/>
            <person name="Kuo A."/>
            <person name="Salamov A."/>
            <person name="Ahrendt S.R."/>
            <person name="Lipzen A."/>
            <person name="Sullivan W."/>
            <person name="Andreopoulos W.B."/>
            <person name="Clum A."/>
            <person name="Lindquist E."/>
            <person name="Daum C."/>
            <person name="Ramamoorthy G.K."/>
            <person name="Gryganskyi A."/>
            <person name="Culley D."/>
            <person name="Magnuson J.K."/>
            <person name="James T.Y."/>
            <person name="O'Malley M.A."/>
            <person name="Stajich J.E."/>
            <person name="Spatafora J.W."/>
            <person name="Visel A."/>
            <person name="Grigoriev I.V."/>
        </authorList>
    </citation>
    <scope>NUCLEOTIDE SEQUENCE [LARGE SCALE GENOMIC DNA]</scope>
    <source>
        <strain evidence="2 3">S4</strain>
    </source>
</reference>
<proteinExistence type="predicted"/>
<organism evidence="2 3">
    <name type="scientific">Anaeromyces robustus</name>
    <dbReference type="NCBI Taxonomy" id="1754192"/>
    <lineage>
        <taxon>Eukaryota</taxon>
        <taxon>Fungi</taxon>
        <taxon>Fungi incertae sedis</taxon>
        <taxon>Chytridiomycota</taxon>
        <taxon>Chytridiomycota incertae sedis</taxon>
        <taxon>Neocallimastigomycetes</taxon>
        <taxon>Neocallimastigales</taxon>
        <taxon>Neocallimastigaceae</taxon>
        <taxon>Anaeromyces</taxon>
    </lineage>
</organism>
<dbReference type="AlphaFoldDB" id="A0A1Y1XNZ7"/>
<reference evidence="2 3" key="1">
    <citation type="submission" date="2016-08" db="EMBL/GenBank/DDBJ databases">
        <title>A Parts List for Fungal Cellulosomes Revealed by Comparative Genomics.</title>
        <authorList>
            <consortium name="DOE Joint Genome Institute"/>
            <person name="Haitjema C.H."/>
            <person name="Gilmore S.P."/>
            <person name="Henske J.K."/>
            <person name="Solomon K.V."/>
            <person name="De Groot R."/>
            <person name="Kuo A."/>
            <person name="Mondo S.J."/>
            <person name="Salamov A.A."/>
            <person name="Labutti K."/>
            <person name="Zhao Z."/>
            <person name="Chiniquy J."/>
            <person name="Barry K."/>
            <person name="Brewer H.M."/>
            <person name="Purvine S.O."/>
            <person name="Wright A.T."/>
            <person name="Boxma B."/>
            <person name="Van Alen T."/>
            <person name="Hackstein J.H."/>
            <person name="Baker S.E."/>
            <person name="Grigoriev I.V."/>
            <person name="O'Malley M.A."/>
        </authorList>
    </citation>
    <scope>NUCLEOTIDE SEQUENCE [LARGE SCALE GENOMIC DNA]</scope>
    <source>
        <strain evidence="2 3">S4</strain>
    </source>
</reference>
<dbReference type="Proteomes" id="UP000193944">
    <property type="component" value="Unassembled WGS sequence"/>
</dbReference>
<name>A0A1Y1XNZ7_9FUNG</name>
<protein>
    <submittedName>
        <fullName evidence="2">Uncharacterized protein</fullName>
    </submittedName>
</protein>
<gene>
    <name evidence="2" type="ORF">BCR32DRAFT_274428</name>
</gene>
<keyword evidence="1" id="KW-0472">Membrane</keyword>